<keyword evidence="3" id="KW-1185">Reference proteome</keyword>
<feature type="domain" description="PiggyBac transposable element-derived protein" evidence="1">
    <location>
        <begin position="115"/>
        <end position="257"/>
    </location>
</feature>
<dbReference type="EMBL" id="JANEYF010003575">
    <property type="protein sequence ID" value="KAJ8935467.1"/>
    <property type="molecule type" value="Genomic_DNA"/>
</dbReference>
<dbReference type="PANTHER" id="PTHR47272:SF1">
    <property type="entry name" value="PIGGYBAC TRANSPOSABLE ELEMENT-DERIVED PROTEIN 3-LIKE"/>
    <property type="match status" value="1"/>
</dbReference>
<reference evidence="2" key="1">
    <citation type="journal article" date="2023" name="Insect Mol. Biol.">
        <title>Genome sequencing provides insights into the evolution of gene families encoding plant cell wall-degrading enzymes in longhorned beetles.</title>
        <authorList>
            <person name="Shin N.R."/>
            <person name="Okamura Y."/>
            <person name="Kirsch R."/>
            <person name="Pauchet Y."/>
        </authorList>
    </citation>
    <scope>NUCLEOTIDE SEQUENCE</scope>
    <source>
        <strain evidence="2">RBIC_L_NR</strain>
    </source>
</reference>
<sequence length="276" mass="32443">MDQQVRRYIVVDDFSEYEDDGNIEETEELVPEELDFDMEEIQDVADVLESDDSVSINSDDEPLSELKKRLDAEKVAKKRMCWEKTDSFVSPNIKFAGNSDSSREWKIKEYTNIYFDDAVFENICNCTNVRHLQEKGKPMNLTVSEVKKFFGISILMSCLKYPQLRMCWSHMTKVNIISNSMTRDRFFQIRANLKVIIDNDVSENERKVDRLLKIRPLHERVKQGCLALPRYNEVSVDEQMIPFSGVCQIKQFVRENRIQRDSKILFAPLHRADFIF</sequence>
<evidence type="ECO:0000313" key="3">
    <source>
        <dbReference type="Proteomes" id="UP001162156"/>
    </source>
</evidence>
<protein>
    <recommendedName>
        <fullName evidence="1">PiggyBac transposable element-derived protein domain-containing protein</fullName>
    </recommendedName>
</protein>
<evidence type="ECO:0000313" key="2">
    <source>
        <dbReference type="EMBL" id="KAJ8935467.1"/>
    </source>
</evidence>
<evidence type="ECO:0000259" key="1">
    <source>
        <dbReference type="Pfam" id="PF13843"/>
    </source>
</evidence>
<dbReference type="Proteomes" id="UP001162156">
    <property type="component" value="Unassembled WGS sequence"/>
</dbReference>
<name>A0AAV8X9U2_9CUCU</name>
<dbReference type="PANTHER" id="PTHR47272">
    <property type="entry name" value="DDE_TNP_1_7 DOMAIN-CONTAINING PROTEIN"/>
    <property type="match status" value="1"/>
</dbReference>
<proteinExistence type="predicted"/>
<dbReference type="Pfam" id="PF13843">
    <property type="entry name" value="DDE_Tnp_1_7"/>
    <property type="match status" value="1"/>
</dbReference>
<accession>A0AAV8X9U2</accession>
<comment type="caution">
    <text evidence="2">The sequence shown here is derived from an EMBL/GenBank/DDBJ whole genome shotgun (WGS) entry which is preliminary data.</text>
</comment>
<dbReference type="InterPro" id="IPR029526">
    <property type="entry name" value="PGBD"/>
</dbReference>
<organism evidence="2 3">
    <name type="scientific">Rhamnusium bicolor</name>
    <dbReference type="NCBI Taxonomy" id="1586634"/>
    <lineage>
        <taxon>Eukaryota</taxon>
        <taxon>Metazoa</taxon>
        <taxon>Ecdysozoa</taxon>
        <taxon>Arthropoda</taxon>
        <taxon>Hexapoda</taxon>
        <taxon>Insecta</taxon>
        <taxon>Pterygota</taxon>
        <taxon>Neoptera</taxon>
        <taxon>Endopterygota</taxon>
        <taxon>Coleoptera</taxon>
        <taxon>Polyphaga</taxon>
        <taxon>Cucujiformia</taxon>
        <taxon>Chrysomeloidea</taxon>
        <taxon>Cerambycidae</taxon>
        <taxon>Lepturinae</taxon>
        <taxon>Rhagiini</taxon>
        <taxon>Rhamnusium</taxon>
    </lineage>
</organism>
<dbReference type="AlphaFoldDB" id="A0AAV8X9U2"/>
<gene>
    <name evidence="2" type="ORF">NQ314_012786</name>
</gene>